<reference evidence="1" key="1">
    <citation type="submission" date="2023-01" db="EMBL/GenBank/DDBJ databases">
        <title>Complete genome sequence of Planctobacterium marinum strain Dej080120_11.</title>
        <authorList>
            <person name="Ueki S."/>
            <person name="Maruyama F."/>
        </authorList>
    </citation>
    <scope>NUCLEOTIDE SEQUENCE</scope>
    <source>
        <strain evidence="1">Dej080120_11</strain>
    </source>
</reference>
<protein>
    <submittedName>
        <fullName evidence="1">Uncharacterized protein</fullName>
    </submittedName>
</protein>
<dbReference type="EMBL" id="AP027272">
    <property type="protein sequence ID" value="BDX07920.1"/>
    <property type="molecule type" value="Genomic_DNA"/>
</dbReference>
<organism evidence="1 2">
    <name type="scientific">Planctobacterium marinum</name>
    <dbReference type="NCBI Taxonomy" id="1631968"/>
    <lineage>
        <taxon>Bacteria</taxon>
        <taxon>Pseudomonadati</taxon>
        <taxon>Pseudomonadota</taxon>
        <taxon>Gammaproteobacteria</taxon>
        <taxon>Alteromonadales</taxon>
        <taxon>Alteromonadaceae</taxon>
        <taxon>Planctobacterium</taxon>
    </lineage>
</organism>
<dbReference type="RefSeq" id="WP_338294019.1">
    <property type="nucleotide sequence ID" value="NZ_AP027272.1"/>
</dbReference>
<evidence type="ECO:0000313" key="2">
    <source>
        <dbReference type="Proteomes" id="UP001333710"/>
    </source>
</evidence>
<sequence>MNRQQKIDYTATNNESGYEQACAFSLSSSQTIRLNLKSIWETLSRLSKSQQNIIYFPYHLIRQQSEQHAIACRHSYNDIPLGKKETRRIRSIEVEVLALDTAFKCSSFQEYSEQKREIKLILIALRTIFSEFKDNRNADCKQRLKLFERHITRLIEELKHISENLH</sequence>
<proteinExistence type="predicted"/>
<dbReference type="KEGG" id="pmaw:MACH26_34410"/>
<dbReference type="Proteomes" id="UP001333710">
    <property type="component" value="Chromosome"/>
</dbReference>
<name>A0AA48I8I5_9ALTE</name>
<keyword evidence="2" id="KW-1185">Reference proteome</keyword>
<evidence type="ECO:0000313" key="1">
    <source>
        <dbReference type="EMBL" id="BDX07920.1"/>
    </source>
</evidence>
<accession>A0AA48I8I5</accession>
<dbReference type="AlphaFoldDB" id="A0AA48I8I5"/>
<gene>
    <name evidence="1" type="ORF">MACH26_34410</name>
</gene>